<dbReference type="AlphaFoldDB" id="A0A4V4HBL6"/>
<evidence type="ECO:0000256" key="1">
    <source>
        <dbReference type="SAM" id="Phobius"/>
    </source>
</evidence>
<proteinExistence type="predicted"/>
<evidence type="ECO:0000313" key="2">
    <source>
        <dbReference type="EMBL" id="THU79885.1"/>
    </source>
</evidence>
<dbReference type="EMBL" id="ML179963">
    <property type="protein sequence ID" value="THU79885.1"/>
    <property type="molecule type" value="Genomic_DNA"/>
</dbReference>
<organism evidence="2 3">
    <name type="scientific">Dendrothele bispora (strain CBS 962.96)</name>
    <dbReference type="NCBI Taxonomy" id="1314807"/>
    <lineage>
        <taxon>Eukaryota</taxon>
        <taxon>Fungi</taxon>
        <taxon>Dikarya</taxon>
        <taxon>Basidiomycota</taxon>
        <taxon>Agaricomycotina</taxon>
        <taxon>Agaricomycetes</taxon>
        <taxon>Agaricomycetidae</taxon>
        <taxon>Agaricales</taxon>
        <taxon>Agaricales incertae sedis</taxon>
        <taxon>Dendrothele</taxon>
    </lineage>
</organism>
<keyword evidence="1" id="KW-1133">Transmembrane helix</keyword>
<dbReference type="Proteomes" id="UP000297245">
    <property type="component" value="Unassembled WGS sequence"/>
</dbReference>
<protein>
    <submittedName>
        <fullName evidence="2">Uncharacterized protein</fullName>
    </submittedName>
</protein>
<name>A0A4V4HBL6_DENBC</name>
<gene>
    <name evidence="2" type="ORF">K435DRAFT_810333</name>
</gene>
<sequence>MILQSPLAYWLFKEKQSIHPHKNVFYQWYLSLALGTYSLVLLVPGYFLIIGYHVRKRRTARDGSLFTMPHPVAPIAASGTSISSSCSCRAIVKAKPLGSLPANFVGIIPTWTKSSRLIIDLTLLQERLVVEEYLLKVDHEHPVQPCPQVTPP</sequence>
<reference evidence="2 3" key="1">
    <citation type="journal article" date="2019" name="Nat. Ecol. Evol.">
        <title>Megaphylogeny resolves global patterns of mushroom evolution.</title>
        <authorList>
            <person name="Varga T."/>
            <person name="Krizsan K."/>
            <person name="Foldi C."/>
            <person name="Dima B."/>
            <person name="Sanchez-Garcia M."/>
            <person name="Sanchez-Ramirez S."/>
            <person name="Szollosi G.J."/>
            <person name="Szarkandi J.G."/>
            <person name="Papp V."/>
            <person name="Albert L."/>
            <person name="Andreopoulos W."/>
            <person name="Angelini C."/>
            <person name="Antonin V."/>
            <person name="Barry K.W."/>
            <person name="Bougher N.L."/>
            <person name="Buchanan P."/>
            <person name="Buyck B."/>
            <person name="Bense V."/>
            <person name="Catcheside P."/>
            <person name="Chovatia M."/>
            <person name="Cooper J."/>
            <person name="Damon W."/>
            <person name="Desjardin D."/>
            <person name="Finy P."/>
            <person name="Geml J."/>
            <person name="Haridas S."/>
            <person name="Hughes K."/>
            <person name="Justo A."/>
            <person name="Karasinski D."/>
            <person name="Kautmanova I."/>
            <person name="Kiss B."/>
            <person name="Kocsube S."/>
            <person name="Kotiranta H."/>
            <person name="LaButti K.M."/>
            <person name="Lechner B.E."/>
            <person name="Liimatainen K."/>
            <person name="Lipzen A."/>
            <person name="Lukacs Z."/>
            <person name="Mihaltcheva S."/>
            <person name="Morgado L.N."/>
            <person name="Niskanen T."/>
            <person name="Noordeloos M.E."/>
            <person name="Ohm R.A."/>
            <person name="Ortiz-Santana B."/>
            <person name="Ovrebo C."/>
            <person name="Racz N."/>
            <person name="Riley R."/>
            <person name="Savchenko A."/>
            <person name="Shiryaev A."/>
            <person name="Soop K."/>
            <person name="Spirin V."/>
            <person name="Szebenyi C."/>
            <person name="Tomsovsky M."/>
            <person name="Tulloss R.E."/>
            <person name="Uehling J."/>
            <person name="Grigoriev I.V."/>
            <person name="Vagvolgyi C."/>
            <person name="Papp T."/>
            <person name="Martin F.M."/>
            <person name="Miettinen O."/>
            <person name="Hibbett D.S."/>
            <person name="Nagy L.G."/>
        </authorList>
    </citation>
    <scope>NUCLEOTIDE SEQUENCE [LARGE SCALE GENOMIC DNA]</scope>
    <source>
        <strain evidence="2 3">CBS 962.96</strain>
    </source>
</reference>
<feature type="transmembrane region" description="Helical" evidence="1">
    <location>
        <begin position="28"/>
        <end position="52"/>
    </location>
</feature>
<keyword evidence="3" id="KW-1185">Reference proteome</keyword>
<keyword evidence="1" id="KW-0812">Transmembrane</keyword>
<evidence type="ECO:0000313" key="3">
    <source>
        <dbReference type="Proteomes" id="UP000297245"/>
    </source>
</evidence>
<accession>A0A4V4HBL6</accession>
<keyword evidence="1" id="KW-0472">Membrane</keyword>